<gene>
    <name evidence="1" type="ORF">A8926_2012</name>
</gene>
<dbReference type="Proteomes" id="UP000233786">
    <property type="component" value="Unassembled WGS sequence"/>
</dbReference>
<dbReference type="AlphaFoldDB" id="A0A2N3XUS4"/>
<evidence type="ECO:0000313" key="1">
    <source>
        <dbReference type="EMBL" id="PKW14399.1"/>
    </source>
</evidence>
<sequence length="102" mass="10782">MFATRAFALLSAILLFQATVLRVRDSPAGPGDHRACERCGGPAGPPARWLGYLGLVFALPYLMIKTNWALGGTIGLDYPDPARDGFASGWLVVPAALIGIVL</sequence>
<dbReference type="STRING" id="994479.GCA_000194155_02061"/>
<name>A0A2N3XUS4_SACSN</name>
<protein>
    <submittedName>
        <fullName evidence="1">Uncharacterized protein</fullName>
    </submittedName>
</protein>
<dbReference type="OrthoDB" id="2717873at2"/>
<proteinExistence type="predicted"/>
<organism evidence="1 2">
    <name type="scientific">Saccharopolyspora spinosa</name>
    <dbReference type="NCBI Taxonomy" id="60894"/>
    <lineage>
        <taxon>Bacteria</taxon>
        <taxon>Bacillati</taxon>
        <taxon>Actinomycetota</taxon>
        <taxon>Actinomycetes</taxon>
        <taxon>Pseudonocardiales</taxon>
        <taxon>Pseudonocardiaceae</taxon>
        <taxon>Saccharopolyspora</taxon>
    </lineage>
</organism>
<dbReference type="RefSeq" id="WP_010694223.1">
    <property type="nucleotide sequence ID" value="NZ_CP061007.1"/>
</dbReference>
<comment type="caution">
    <text evidence="1">The sequence shown here is derived from an EMBL/GenBank/DDBJ whole genome shotgun (WGS) entry which is preliminary data.</text>
</comment>
<dbReference type="EMBL" id="PJNB01000001">
    <property type="protein sequence ID" value="PKW14399.1"/>
    <property type="molecule type" value="Genomic_DNA"/>
</dbReference>
<accession>A0A2N3XUS4</accession>
<reference evidence="1" key="1">
    <citation type="submission" date="2017-12" db="EMBL/GenBank/DDBJ databases">
        <title>Sequencing the genomes of 1000 Actinobacteria strains.</title>
        <authorList>
            <person name="Klenk H.-P."/>
        </authorList>
    </citation>
    <scope>NUCLEOTIDE SEQUENCE [LARGE SCALE GENOMIC DNA]</scope>
    <source>
        <strain evidence="1">DSM 44228</strain>
    </source>
</reference>
<evidence type="ECO:0000313" key="2">
    <source>
        <dbReference type="Proteomes" id="UP000233786"/>
    </source>
</evidence>
<keyword evidence="2" id="KW-1185">Reference proteome</keyword>